<dbReference type="AlphaFoldDB" id="A0A8E2EDZ5"/>
<evidence type="ECO:0000313" key="1">
    <source>
        <dbReference type="EMBL" id="OCK82044.1"/>
    </source>
</evidence>
<dbReference type="OrthoDB" id="3796040at2759"/>
<dbReference type="Proteomes" id="UP000250266">
    <property type="component" value="Unassembled WGS sequence"/>
</dbReference>
<proteinExistence type="predicted"/>
<sequence length="714" mass="80484">MTDPFSLTTGLVSIVGFTGQVAQGVDFLYGVFKDVKNSSEFMEDFHANLGLLRSTLSRLESNELRIPPGQECHVRKAYEQCARKVASLEELLKKHMPKATDGKVKKWRKKLLAGLKTKDIVEHAAGIERSKTSLELALHISHIEETREFYIMHRETSEKISTKVEDISSELRAGVRDIQNCWRNSDVTALIQAEVQKCINQASLASSARPSSCSETKADSEDELEEQFEDASEYFEMDIDLNKYSTEKDYPASRRVTRSIREFYIGFGIIQQKSTTTTELEPEDQSSMIMTCHTSYAFLPAAWLSPRGIQAVFESTTVFGGSIIRHAALRPVPRIPDNSAIIKAVRRGHLVNVIGLFKSGRASPHDIDTSGKSLLEHAIVPDIGRDRIAPVTLGTVVLVRYLIRCGAESSTAMPAIHIQQRTLRQQEVLLNGDLKNRMTGDKIQELNDAADSWKNLEELGRMCLNHAKEDPFQDPTLRLDMWSSSEVGRASKPLDSFYLYHDKWPIGVEDIAIEQPKVVFNILLTVDAPSSSDYHELVKRLNCRYNILNALYRDGAMKEICSRVNSDTPYSTSDAMQNSLFCLNAPNHLLHRVFSVSNMGRCQSRFRGIIRQHIQRLLVLFLRNGEDPHLRCPCSAMWNGRQGETRTPTDLAIARNLLDTWNDALSEVGLDPEDFLHDRVVTEPVEECLGKWNQTIDLSPEVQRKVLLGLGAFH</sequence>
<name>A0A8E2EDZ5_9PEZI</name>
<evidence type="ECO:0000313" key="2">
    <source>
        <dbReference type="Proteomes" id="UP000250266"/>
    </source>
</evidence>
<protein>
    <recommendedName>
        <fullName evidence="3">Fungal N-terminal domain-containing protein</fullName>
    </recommendedName>
</protein>
<organism evidence="1 2">
    <name type="scientific">Lepidopterella palustris CBS 459.81</name>
    <dbReference type="NCBI Taxonomy" id="1314670"/>
    <lineage>
        <taxon>Eukaryota</taxon>
        <taxon>Fungi</taxon>
        <taxon>Dikarya</taxon>
        <taxon>Ascomycota</taxon>
        <taxon>Pezizomycotina</taxon>
        <taxon>Dothideomycetes</taxon>
        <taxon>Pleosporomycetidae</taxon>
        <taxon>Mytilinidiales</taxon>
        <taxon>Argynnaceae</taxon>
        <taxon>Lepidopterella</taxon>
    </lineage>
</organism>
<reference evidence="1 2" key="1">
    <citation type="journal article" date="2016" name="Nat. Commun.">
        <title>Ectomycorrhizal ecology is imprinted in the genome of the dominant symbiotic fungus Cenococcum geophilum.</title>
        <authorList>
            <consortium name="DOE Joint Genome Institute"/>
            <person name="Peter M."/>
            <person name="Kohler A."/>
            <person name="Ohm R.A."/>
            <person name="Kuo A."/>
            <person name="Krutzmann J."/>
            <person name="Morin E."/>
            <person name="Arend M."/>
            <person name="Barry K.W."/>
            <person name="Binder M."/>
            <person name="Choi C."/>
            <person name="Clum A."/>
            <person name="Copeland A."/>
            <person name="Grisel N."/>
            <person name="Haridas S."/>
            <person name="Kipfer T."/>
            <person name="LaButti K."/>
            <person name="Lindquist E."/>
            <person name="Lipzen A."/>
            <person name="Maire R."/>
            <person name="Meier B."/>
            <person name="Mihaltcheva S."/>
            <person name="Molinier V."/>
            <person name="Murat C."/>
            <person name="Poggeler S."/>
            <person name="Quandt C.A."/>
            <person name="Sperisen C."/>
            <person name="Tritt A."/>
            <person name="Tisserant E."/>
            <person name="Crous P.W."/>
            <person name="Henrissat B."/>
            <person name="Nehls U."/>
            <person name="Egli S."/>
            <person name="Spatafora J.W."/>
            <person name="Grigoriev I.V."/>
            <person name="Martin F.M."/>
        </authorList>
    </citation>
    <scope>NUCLEOTIDE SEQUENCE [LARGE SCALE GENOMIC DNA]</scope>
    <source>
        <strain evidence="1 2">CBS 459.81</strain>
    </source>
</reference>
<evidence type="ECO:0008006" key="3">
    <source>
        <dbReference type="Google" id="ProtNLM"/>
    </source>
</evidence>
<accession>A0A8E2EDZ5</accession>
<gene>
    <name evidence="1" type="ORF">K432DRAFT_424433</name>
</gene>
<dbReference type="EMBL" id="KV744900">
    <property type="protein sequence ID" value="OCK82044.1"/>
    <property type="molecule type" value="Genomic_DNA"/>
</dbReference>
<keyword evidence="2" id="KW-1185">Reference proteome</keyword>